<sequence length="177" mass="19193">MTLNIPHGRRETGTEKQVEEKKETQEQREPAAAAEAQAQDVRGSGAREAARPEAPPAAPAAESARSAGPARPVEPPKPARPVQPVEPPKSTGSTGSVEDDGLSERMDHAVGEFVDDPRAAVREAEAVLDEAGRRFTRMLEQMRADAHGKAEPDTEELRLALTRYRDMTRKLLDLVSA</sequence>
<proteinExistence type="predicted"/>
<feature type="compositionally biased region" description="Low complexity" evidence="1">
    <location>
        <begin position="59"/>
        <end position="71"/>
    </location>
</feature>
<dbReference type="AlphaFoldDB" id="A0A1H5SIR2"/>
<feature type="compositionally biased region" description="Basic and acidic residues" evidence="1">
    <location>
        <begin position="8"/>
        <end position="29"/>
    </location>
</feature>
<accession>A0A1H5SIR2</accession>
<evidence type="ECO:0000313" key="3">
    <source>
        <dbReference type="Proteomes" id="UP000236754"/>
    </source>
</evidence>
<dbReference type="OrthoDB" id="3217284at2"/>
<name>A0A1H5SIR2_9ACTN</name>
<dbReference type="Proteomes" id="UP000236754">
    <property type="component" value="Unassembled WGS sequence"/>
</dbReference>
<evidence type="ECO:0000256" key="1">
    <source>
        <dbReference type="SAM" id="MobiDB-lite"/>
    </source>
</evidence>
<dbReference type="EMBL" id="FNVU01000001">
    <property type="protein sequence ID" value="SEF50320.1"/>
    <property type="molecule type" value="Genomic_DNA"/>
</dbReference>
<reference evidence="2 3" key="1">
    <citation type="submission" date="2016-10" db="EMBL/GenBank/DDBJ databases">
        <authorList>
            <person name="de Groot N.N."/>
        </authorList>
    </citation>
    <scope>NUCLEOTIDE SEQUENCE [LARGE SCALE GENOMIC DNA]</scope>
    <source>
        <strain evidence="2 3">CGMCC 4.2023</strain>
    </source>
</reference>
<organism evidence="2 3">
    <name type="scientific">Actinacidiphila yanglinensis</name>
    <dbReference type="NCBI Taxonomy" id="310779"/>
    <lineage>
        <taxon>Bacteria</taxon>
        <taxon>Bacillati</taxon>
        <taxon>Actinomycetota</taxon>
        <taxon>Actinomycetes</taxon>
        <taxon>Kitasatosporales</taxon>
        <taxon>Streptomycetaceae</taxon>
        <taxon>Actinacidiphila</taxon>
    </lineage>
</organism>
<evidence type="ECO:0000313" key="2">
    <source>
        <dbReference type="EMBL" id="SEF50320.1"/>
    </source>
</evidence>
<keyword evidence="3" id="KW-1185">Reference proteome</keyword>
<dbReference type="RefSeq" id="WP_103883580.1">
    <property type="nucleotide sequence ID" value="NZ_FNVU01000001.1"/>
</dbReference>
<feature type="compositionally biased region" description="Basic and acidic residues" evidence="1">
    <location>
        <begin position="102"/>
        <end position="117"/>
    </location>
</feature>
<feature type="compositionally biased region" description="Low complexity" evidence="1">
    <location>
        <begin position="30"/>
        <end position="47"/>
    </location>
</feature>
<feature type="region of interest" description="Disordered" evidence="1">
    <location>
        <begin position="1"/>
        <end position="117"/>
    </location>
</feature>
<protein>
    <submittedName>
        <fullName evidence="2">Uncharacterized protein</fullName>
    </submittedName>
</protein>
<gene>
    <name evidence="2" type="ORF">SAMN05216223_101142</name>
</gene>
<feature type="compositionally biased region" description="Pro residues" evidence="1">
    <location>
        <begin position="72"/>
        <end position="87"/>
    </location>
</feature>